<dbReference type="EMBL" id="ML119666">
    <property type="protein sequence ID" value="RPA83194.1"/>
    <property type="molecule type" value="Genomic_DNA"/>
</dbReference>
<feature type="compositionally biased region" description="Polar residues" evidence="1">
    <location>
        <begin position="25"/>
        <end position="41"/>
    </location>
</feature>
<sequence length="167" mass="18463">MSANNSNNSNNNEGNDGTNSGSSSTQNRGVQPFSNDHATLANYYNPNDPLFGNVAESHKSNEAMNHLSNNSALGAVLGGYADPAILARETKYAPESRRESSSANLKSPEEAIASMERQYYELYKTKNFSDEEARRKAAEMVRGSLSDIARNEESRKRTSEQYDSLRR</sequence>
<keyword evidence="3" id="KW-1185">Reference proteome</keyword>
<feature type="compositionally biased region" description="Low complexity" evidence="1">
    <location>
        <begin position="1"/>
        <end position="24"/>
    </location>
</feature>
<feature type="compositionally biased region" description="Basic and acidic residues" evidence="1">
    <location>
        <begin position="91"/>
        <end position="100"/>
    </location>
</feature>
<protein>
    <submittedName>
        <fullName evidence="2">Uncharacterized protein</fullName>
    </submittedName>
</protein>
<proteinExistence type="predicted"/>
<evidence type="ECO:0000256" key="1">
    <source>
        <dbReference type="SAM" id="MobiDB-lite"/>
    </source>
</evidence>
<feature type="region of interest" description="Disordered" evidence="1">
    <location>
        <begin position="1"/>
        <end position="41"/>
    </location>
</feature>
<accession>A0A3N4INN7</accession>
<organism evidence="2 3">
    <name type="scientific">Ascobolus immersus RN42</name>
    <dbReference type="NCBI Taxonomy" id="1160509"/>
    <lineage>
        <taxon>Eukaryota</taxon>
        <taxon>Fungi</taxon>
        <taxon>Dikarya</taxon>
        <taxon>Ascomycota</taxon>
        <taxon>Pezizomycotina</taxon>
        <taxon>Pezizomycetes</taxon>
        <taxon>Pezizales</taxon>
        <taxon>Ascobolaceae</taxon>
        <taxon>Ascobolus</taxon>
    </lineage>
</organism>
<feature type="compositionally biased region" description="Basic and acidic residues" evidence="1">
    <location>
        <begin position="149"/>
        <end position="167"/>
    </location>
</feature>
<feature type="region of interest" description="Disordered" evidence="1">
    <location>
        <begin position="131"/>
        <end position="167"/>
    </location>
</feature>
<evidence type="ECO:0000313" key="2">
    <source>
        <dbReference type="EMBL" id="RPA83194.1"/>
    </source>
</evidence>
<name>A0A3N4INN7_ASCIM</name>
<dbReference type="Proteomes" id="UP000275078">
    <property type="component" value="Unassembled WGS sequence"/>
</dbReference>
<evidence type="ECO:0000313" key="3">
    <source>
        <dbReference type="Proteomes" id="UP000275078"/>
    </source>
</evidence>
<dbReference type="AlphaFoldDB" id="A0A3N4INN7"/>
<gene>
    <name evidence="2" type="ORF">BJ508DRAFT_413615</name>
</gene>
<feature type="region of interest" description="Disordered" evidence="1">
    <location>
        <begin position="91"/>
        <end position="110"/>
    </location>
</feature>
<reference evidence="2 3" key="1">
    <citation type="journal article" date="2018" name="Nat. Ecol. Evol.">
        <title>Pezizomycetes genomes reveal the molecular basis of ectomycorrhizal truffle lifestyle.</title>
        <authorList>
            <person name="Murat C."/>
            <person name="Payen T."/>
            <person name="Noel B."/>
            <person name="Kuo A."/>
            <person name="Morin E."/>
            <person name="Chen J."/>
            <person name="Kohler A."/>
            <person name="Krizsan K."/>
            <person name="Balestrini R."/>
            <person name="Da Silva C."/>
            <person name="Montanini B."/>
            <person name="Hainaut M."/>
            <person name="Levati E."/>
            <person name="Barry K.W."/>
            <person name="Belfiori B."/>
            <person name="Cichocki N."/>
            <person name="Clum A."/>
            <person name="Dockter R.B."/>
            <person name="Fauchery L."/>
            <person name="Guy J."/>
            <person name="Iotti M."/>
            <person name="Le Tacon F."/>
            <person name="Lindquist E.A."/>
            <person name="Lipzen A."/>
            <person name="Malagnac F."/>
            <person name="Mello A."/>
            <person name="Molinier V."/>
            <person name="Miyauchi S."/>
            <person name="Poulain J."/>
            <person name="Riccioni C."/>
            <person name="Rubini A."/>
            <person name="Sitrit Y."/>
            <person name="Splivallo R."/>
            <person name="Traeger S."/>
            <person name="Wang M."/>
            <person name="Zifcakova L."/>
            <person name="Wipf D."/>
            <person name="Zambonelli A."/>
            <person name="Paolocci F."/>
            <person name="Nowrousian M."/>
            <person name="Ottonello S."/>
            <person name="Baldrian P."/>
            <person name="Spatafora J.W."/>
            <person name="Henrissat B."/>
            <person name="Nagy L.G."/>
            <person name="Aury J.M."/>
            <person name="Wincker P."/>
            <person name="Grigoriev I.V."/>
            <person name="Bonfante P."/>
            <person name="Martin F.M."/>
        </authorList>
    </citation>
    <scope>NUCLEOTIDE SEQUENCE [LARGE SCALE GENOMIC DNA]</scope>
    <source>
        <strain evidence="2 3">RN42</strain>
    </source>
</reference>